<dbReference type="Proteomes" id="UP000198778">
    <property type="component" value="Unassembled WGS sequence"/>
</dbReference>
<dbReference type="InterPro" id="IPR050312">
    <property type="entry name" value="IolE/XylAMocC-like"/>
</dbReference>
<dbReference type="AlphaFoldDB" id="A0A1H0HK94"/>
<dbReference type="RefSeq" id="WP_090843358.1">
    <property type="nucleotide sequence ID" value="NZ_FNIL01000008.1"/>
</dbReference>
<dbReference type="SUPFAM" id="SSF51658">
    <property type="entry name" value="Xylose isomerase-like"/>
    <property type="match status" value="1"/>
</dbReference>
<organism evidence="2 3">
    <name type="scientific">Alkalicoccus daliensis</name>
    <dbReference type="NCBI Taxonomy" id="745820"/>
    <lineage>
        <taxon>Bacteria</taxon>
        <taxon>Bacillati</taxon>
        <taxon>Bacillota</taxon>
        <taxon>Bacilli</taxon>
        <taxon>Bacillales</taxon>
        <taxon>Bacillaceae</taxon>
        <taxon>Alkalicoccus</taxon>
    </lineage>
</organism>
<dbReference type="InterPro" id="IPR036237">
    <property type="entry name" value="Xyl_isomerase-like_sf"/>
</dbReference>
<keyword evidence="2" id="KW-0413">Isomerase</keyword>
<accession>A0A1H0HK94</accession>
<dbReference type="Gene3D" id="3.20.20.150">
    <property type="entry name" value="Divalent-metal-dependent TIM barrel enzymes"/>
    <property type="match status" value="1"/>
</dbReference>
<dbReference type="STRING" id="745820.SAMN04488053_108138"/>
<dbReference type="OrthoDB" id="9798407at2"/>
<dbReference type="PANTHER" id="PTHR12110">
    <property type="entry name" value="HYDROXYPYRUVATE ISOMERASE"/>
    <property type="match status" value="1"/>
</dbReference>
<dbReference type="InterPro" id="IPR013022">
    <property type="entry name" value="Xyl_isomerase-like_TIM-brl"/>
</dbReference>
<feature type="domain" description="Xylose isomerase-like TIM barrel" evidence="1">
    <location>
        <begin position="25"/>
        <end position="244"/>
    </location>
</feature>
<proteinExistence type="predicted"/>
<evidence type="ECO:0000313" key="3">
    <source>
        <dbReference type="Proteomes" id="UP000198778"/>
    </source>
</evidence>
<gene>
    <name evidence="2" type="ORF">SAMN04488053_108138</name>
</gene>
<sequence>MTKIPAAIQLYSLREETEKDFAGTLKKVAALGYQGVEFAGYGGLQASELKKLLEETGLKPAGAHVPLEVLETDLDTVIAYQKEIGNQHIICPFLQEEDRVSKAKYEEIAEKLKHIAARVSEAGLTFSYHNHDFELEEKEGIKPLELLLDVENVNAELDVYWLKKAGEQPTEWLKKYKNKTNLVHLKDMTTDGEQFFAELGTGGIDVKEVIQICETIGVEWLVVEQDVSKIGAMKSAEVSINYLQKHYY</sequence>
<reference evidence="3" key="1">
    <citation type="submission" date="2016-10" db="EMBL/GenBank/DDBJ databases">
        <authorList>
            <person name="Varghese N."/>
            <person name="Submissions S."/>
        </authorList>
    </citation>
    <scope>NUCLEOTIDE SEQUENCE [LARGE SCALE GENOMIC DNA]</scope>
    <source>
        <strain evidence="3">CGMCC 1.10369</strain>
    </source>
</reference>
<dbReference type="GO" id="GO:0016853">
    <property type="term" value="F:isomerase activity"/>
    <property type="evidence" value="ECO:0007669"/>
    <property type="project" value="UniProtKB-KW"/>
</dbReference>
<evidence type="ECO:0000313" key="2">
    <source>
        <dbReference type="EMBL" id="SDO19626.1"/>
    </source>
</evidence>
<dbReference type="EMBL" id="FNIL01000008">
    <property type="protein sequence ID" value="SDO19626.1"/>
    <property type="molecule type" value="Genomic_DNA"/>
</dbReference>
<name>A0A1H0HK94_9BACI</name>
<protein>
    <submittedName>
        <fullName evidence="2">Sugar phosphate isomerase/epimerase</fullName>
    </submittedName>
</protein>
<keyword evidence="3" id="KW-1185">Reference proteome</keyword>
<dbReference type="Pfam" id="PF01261">
    <property type="entry name" value="AP_endonuc_2"/>
    <property type="match status" value="1"/>
</dbReference>
<dbReference type="PANTHER" id="PTHR12110:SF41">
    <property type="entry name" value="INOSOSE DEHYDRATASE"/>
    <property type="match status" value="1"/>
</dbReference>
<evidence type="ECO:0000259" key="1">
    <source>
        <dbReference type="Pfam" id="PF01261"/>
    </source>
</evidence>